<dbReference type="PANTHER" id="PTHR43433">
    <property type="entry name" value="HYDROLASE, ALPHA/BETA FOLD FAMILY PROTEIN"/>
    <property type="match status" value="1"/>
</dbReference>
<evidence type="ECO:0000259" key="1">
    <source>
        <dbReference type="Pfam" id="PF00561"/>
    </source>
</evidence>
<dbReference type="EMBL" id="JANHOH010000002">
    <property type="protein sequence ID" value="MCQ6959179.1"/>
    <property type="molecule type" value="Genomic_DNA"/>
</dbReference>
<keyword evidence="3" id="KW-1185">Reference proteome</keyword>
<dbReference type="Proteomes" id="UP001204376">
    <property type="component" value="Unassembled WGS sequence"/>
</dbReference>
<dbReference type="GO" id="GO:0016787">
    <property type="term" value="F:hydrolase activity"/>
    <property type="evidence" value="ECO:0007669"/>
    <property type="project" value="UniProtKB-KW"/>
</dbReference>
<comment type="caution">
    <text evidence="2">The sequence shown here is derived from an EMBL/GenBank/DDBJ whole genome shotgun (WGS) entry which is preliminary data.</text>
</comment>
<protein>
    <submittedName>
        <fullName evidence="2">Alpha/beta hydrolase</fullName>
    </submittedName>
</protein>
<dbReference type="InterPro" id="IPR029058">
    <property type="entry name" value="AB_hydrolase_fold"/>
</dbReference>
<reference evidence="2 3" key="1">
    <citation type="submission" date="2022-07" db="EMBL/GenBank/DDBJ databases">
        <title>Mucilaginibacter sp. JC4.</title>
        <authorList>
            <person name="Le V."/>
            <person name="Ko S.-R."/>
            <person name="Ahn C.-Y."/>
            <person name="Oh H.-M."/>
        </authorList>
    </citation>
    <scope>NUCLEOTIDE SEQUENCE [LARGE SCALE GENOMIC DNA]</scope>
    <source>
        <strain evidence="2 3">JC4</strain>
    </source>
</reference>
<dbReference type="SUPFAM" id="SSF53474">
    <property type="entry name" value="alpha/beta-Hydrolases"/>
    <property type="match status" value="1"/>
</dbReference>
<evidence type="ECO:0000313" key="2">
    <source>
        <dbReference type="EMBL" id="MCQ6959179.1"/>
    </source>
</evidence>
<keyword evidence="2" id="KW-0378">Hydrolase</keyword>
<gene>
    <name evidence="2" type="ORF">NPE20_14475</name>
</gene>
<dbReference type="PRINTS" id="PR00111">
    <property type="entry name" value="ABHYDROLASE"/>
</dbReference>
<sequence length="277" mass="31198">MDTLQTTTLKGKIEYTLHGSGKPVLIVIGGHTNSKETIFQKGLDPQKCCFITPSRPGYGLTPLTSQNKTAEGTAELFIALLDTLGIEKVTVFGISAGGLTALNIAANYPKRIEHLILLSALTKKWFSDSSMVYKGAKIIFAPLIERYTWTCYRICFNLFPVFMTKIMFKQVSTYRPADFTEDERLELTKMTLGMRSYHGFNNDLDQTIKSNTLRKIQCPTLILHSHYDNAVGLSHPQNAKDHINGSTLVIFNNRWGHLLWLGGEYDCILKELKKIMN</sequence>
<organism evidence="2 3">
    <name type="scientific">Mucilaginibacter aquariorum</name>
    <dbReference type="NCBI Taxonomy" id="2967225"/>
    <lineage>
        <taxon>Bacteria</taxon>
        <taxon>Pseudomonadati</taxon>
        <taxon>Bacteroidota</taxon>
        <taxon>Sphingobacteriia</taxon>
        <taxon>Sphingobacteriales</taxon>
        <taxon>Sphingobacteriaceae</taxon>
        <taxon>Mucilaginibacter</taxon>
    </lineage>
</organism>
<feature type="domain" description="AB hydrolase-1" evidence="1">
    <location>
        <begin position="23"/>
        <end position="253"/>
    </location>
</feature>
<name>A0ABT1T3N1_9SPHI</name>
<proteinExistence type="predicted"/>
<dbReference type="Gene3D" id="3.40.50.1820">
    <property type="entry name" value="alpha/beta hydrolase"/>
    <property type="match status" value="1"/>
</dbReference>
<dbReference type="Pfam" id="PF00561">
    <property type="entry name" value="Abhydrolase_1"/>
    <property type="match status" value="1"/>
</dbReference>
<accession>A0ABT1T3N1</accession>
<dbReference type="PANTHER" id="PTHR43433:SF5">
    <property type="entry name" value="AB HYDROLASE-1 DOMAIN-CONTAINING PROTEIN"/>
    <property type="match status" value="1"/>
</dbReference>
<dbReference type="InterPro" id="IPR000073">
    <property type="entry name" value="AB_hydrolase_1"/>
</dbReference>
<dbReference type="RefSeq" id="WP_256539366.1">
    <property type="nucleotide sequence ID" value="NZ_JANHOH010000002.1"/>
</dbReference>
<evidence type="ECO:0000313" key="3">
    <source>
        <dbReference type="Proteomes" id="UP001204376"/>
    </source>
</evidence>
<dbReference type="InterPro" id="IPR050471">
    <property type="entry name" value="AB_hydrolase"/>
</dbReference>